<dbReference type="OrthoDB" id="619536at2759"/>
<accession>A0A7R9QAI9</accession>
<feature type="domain" description="O-acyltransferase WSD1 C-terminal" evidence="3">
    <location>
        <begin position="395"/>
        <end position="481"/>
    </location>
</feature>
<evidence type="ECO:0000313" key="5">
    <source>
        <dbReference type="Proteomes" id="UP000728032"/>
    </source>
</evidence>
<feature type="transmembrane region" description="Helical" evidence="2">
    <location>
        <begin position="274"/>
        <end position="294"/>
    </location>
</feature>
<feature type="region of interest" description="Disordered" evidence="1">
    <location>
        <begin position="581"/>
        <end position="654"/>
    </location>
</feature>
<dbReference type="EMBL" id="OC915121">
    <property type="protein sequence ID" value="CAD7638751.1"/>
    <property type="molecule type" value="Genomic_DNA"/>
</dbReference>
<evidence type="ECO:0000256" key="1">
    <source>
        <dbReference type="SAM" id="MobiDB-lite"/>
    </source>
</evidence>
<protein>
    <recommendedName>
        <fullName evidence="3">O-acyltransferase WSD1 C-terminal domain-containing protein</fullName>
    </recommendedName>
</protein>
<organism evidence="4">
    <name type="scientific">Oppiella nova</name>
    <dbReference type="NCBI Taxonomy" id="334625"/>
    <lineage>
        <taxon>Eukaryota</taxon>
        <taxon>Metazoa</taxon>
        <taxon>Ecdysozoa</taxon>
        <taxon>Arthropoda</taxon>
        <taxon>Chelicerata</taxon>
        <taxon>Arachnida</taxon>
        <taxon>Acari</taxon>
        <taxon>Acariformes</taxon>
        <taxon>Sarcoptiformes</taxon>
        <taxon>Oribatida</taxon>
        <taxon>Brachypylina</taxon>
        <taxon>Oppioidea</taxon>
        <taxon>Oppiidae</taxon>
        <taxon>Oppiella</taxon>
    </lineage>
</organism>
<keyword evidence="2" id="KW-1133">Transmembrane helix</keyword>
<dbReference type="GO" id="GO:0008374">
    <property type="term" value="F:O-acyltransferase activity"/>
    <property type="evidence" value="ECO:0007669"/>
    <property type="project" value="InterPro"/>
</dbReference>
<evidence type="ECO:0000256" key="2">
    <source>
        <dbReference type="SAM" id="Phobius"/>
    </source>
</evidence>
<keyword evidence="5" id="KW-1185">Reference proteome</keyword>
<keyword evidence="2" id="KW-0812">Transmembrane</keyword>
<gene>
    <name evidence="4" type="ORF">ONB1V03_LOCUS1578</name>
</gene>
<dbReference type="GO" id="GO:0019432">
    <property type="term" value="P:triglyceride biosynthetic process"/>
    <property type="evidence" value="ECO:0007669"/>
    <property type="project" value="TreeGrafter"/>
</dbReference>
<evidence type="ECO:0000313" key="4">
    <source>
        <dbReference type="EMBL" id="CAD7638751.1"/>
    </source>
</evidence>
<dbReference type="GO" id="GO:0005886">
    <property type="term" value="C:plasma membrane"/>
    <property type="evidence" value="ECO:0007669"/>
    <property type="project" value="TreeGrafter"/>
</dbReference>
<dbReference type="InterPro" id="IPR045034">
    <property type="entry name" value="O-acyltransferase_WSD1-like"/>
</dbReference>
<dbReference type="EMBL" id="CAJPVJ010000296">
    <property type="protein sequence ID" value="CAG2161977.1"/>
    <property type="molecule type" value="Genomic_DNA"/>
</dbReference>
<dbReference type="AlphaFoldDB" id="A0A7R9QAI9"/>
<dbReference type="PANTHER" id="PTHR31650:SF1">
    <property type="entry name" value="WAX ESTER SYNTHASE_DIACYLGLYCEROL ACYLTRANSFERASE 4-RELATED"/>
    <property type="match status" value="1"/>
</dbReference>
<dbReference type="Pfam" id="PF06974">
    <property type="entry name" value="WS_DGAT_C"/>
    <property type="match status" value="1"/>
</dbReference>
<feature type="compositionally biased region" description="Polar residues" evidence="1">
    <location>
        <begin position="612"/>
        <end position="624"/>
    </location>
</feature>
<reference evidence="4" key="1">
    <citation type="submission" date="2020-11" db="EMBL/GenBank/DDBJ databases">
        <authorList>
            <person name="Tran Van P."/>
        </authorList>
    </citation>
    <scope>NUCLEOTIDE SEQUENCE</scope>
</reference>
<dbReference type="InterPro" id="IPR009721">
    <property type="entry name" value="O-acyltransferase_WSD1_C"/>
</dbReference>
<dbReference type="PANTHER" id="PTHR31650">
    <property type="entry name" value="O-ACYLTRANSFERASE (WSD1-LIKE) FAMILY PROTEIN"/>
    <property type="match status" value="1"/>
</dbReference>
<dbReference type="Proteomes" id="UP000728032">
    <property type="component" value="Unassembled WGS sequence"/>
</dbReference>
<sequence length="654" mass="74633">MIEKLKELFHKLVKSTDRAERAGYGSRTETYSGEHIGNCSLRREQRHTKTKISFTENATKNYTIPSTKSSGGIKSCQLDYLVHPLDRNIAGIFHDCNKKLYDSLANHQKIAPIDSFWLNSGHITHCLLYIDKGLSRQQLQDIISTRLLSRPELIRFRSRLIYKGISRSPYWKISHNFDTLDEHIIEDEPILNRKSLRQRLIQLMSQTLPSDKPLWQIRYAFAQYCNQVVLIVRVHQSLSQSGLVSILIQYLSDSPPPQSTIKARFGGSTLPINIFRAVIVGPLTFFLWIVWAFTRRHNNYLKKSKNKSFKSIYWTAIDLPRVYRVKQVTRSTLNDLLISTISGSVRAYLTTRAKILNPPDLNISIPIDICPNNHMEDSLVGVNYVLGAIPRLWEVRHLMEELKTSADTAVINISGPDSNVSIGSYRLNKVLYFMSAPSYCSLAFNVFSFNGKLYVSICSTSQLIPSAKGLAKLFKIQLNRLSILLSRRRVPGESRRRKKSHIPYESPLYMNPTTDGVIDLTNKLHEVQYELHKLSEQFDSGEPAFIKRYEELKDEFTGLLFEMRRRKSIADKGTNILINIEDEEDDDNDGELRPPPPRRFSVVSYGRRASASFVSSLPTSSSRVTPPILSRRAMATSPEPPSSPEVAFKSETEC</sequence>
<name>A0A7R9QAI9_9ACAR</name>
<proteinExistence type="predicted"/>
<keyword evidence="2" id="KW-0472">Membrane</keyword>
<evidence type="ECO:0000259" key="3">
    <source>
        <dbReference type="Pfam" id="PF06974"/>
    </source>
</evidence>